<reference evidence="1 2" key="1">
    <citation type="journal article" date="2017" name="BMC Genomics">
        <title>Whole-genome assembly of Babesia ovata and comparative genomics between closely related pathogens.</title>
        <authorList>
            <person name="Yamagishi J."/>
            <person name="Asada M."/>
            <person name="Hakimi H."/>
            <person name="Tanaka T.Q."/>
            <person name="Sugimoto C."/>
            <person name="Kawazu S."/>
        </authorList>
    </citation>
    <scope>NUCLEOTIDE SEQUENCE [LARGE SCALE GENOMIC DNA]</scope>
    <source>
        <strain evidence="1 2">Miyake</strain>
    </source>
</reference>
<dbReference type="Proteomes" id="UP000236319">
    <property type="component" value="Unassembled WGS sequence"/>
</dbReference>
<comment type="caution">
    <text evidence="1">The sequence shown here is derived from an EMBL/GenBank/DDBJ whole genome shotgun (WGS) entry which is preliminary data.</text>
</comment>
<accession>A0A2H6KDG6</accession>
<dbReference type="RefSeq" id="XP_028867278.1">
    <property type="nucleotide sequence ID" value="XM_029011445.1"/>
</dbReference>
<organism evidence="1 2">
    <name type="scientific">Babesia ovata</name>
    <dbReference type="NCBI Taxonomy" id="189622"/>
    <lineage>
        <taxon>Eukaryota</taxon>
        <taxon>Sar</taxon>
        <taxon>Alveolata</taxon>
        <taxon>Apicomplexa</taxon>
        <taxon>Aconoidasida</taxon>
        <taxon>Piroplasmida</taxon>
        <taxon>Babesiidae</taxon>
        <taxon>Babesia</taxon>
    </lineage>
</organism>
<sequence>MVFHTLTRVPQNFKEGVDWLIALKGTDPKSTMRDLGVAIHRLLAFYPVGPTMLPTLEPIKRISQEFLEQPELKEQPFVKILLERFNKPLSRTPGKPIEHFTHSTEADYQNVVQTKGVTSRDVVSNVTQFVYGFEKFLETIKNPDSYNSAYSSKATWDRSCAENPKGCAVILVGIAPMLYAGVRSLLNASKGACELPAPNAEERLGEVLRALGYAEPECRTEVGVLNVHIALDDFNNHLLTVLYDLAGYWAFY</sequence>
<protein>
    <submittedName>
        <fullName evidence="1">Uncharacterized protein</fullName>
    </submittedName>
</protein>
<dbReference type="AlphaFoldDB" id="A0A2H6KDG6"/>
<dbReference type="EMBL" id="BDSA01000002">
    <property type="protein sequence ID" value="GBE61035.1"/>
    <property type="molecule type" value="Genomic_DNA"/>
</dbReference>
<dbReference type="VEuPathDB" id="PiroplasmaDB:BOVATA_025280"/>
<gene>
    <name evidence="1" type="ORF">BOVATA_025280</name>
</gene>
<evidence type="ECO:0000313" key="2">
    <source>
        <dbReference type="Proteomes" id="UP000236319"/>
    </source>
</evidence>
<keyword evidence="2" id="KW-1185">Reference proteome</keyword>
<name>A0A2H6KDG6_9APIC</name>
<evidence type="ECO:0000313" key="1">
    <source>
        <dbReference type="EMBL" id="GBE61035.1"/>
    </source>
</evidence>
<proteinExistence type="predicted"/>
<dbReference type="GeneID" id="39874805"/>